<dbReference type="Proteomes" id="UP001396898">
    <property type="component" value="Unassembled WGS sequence"/>
</dbReference>
<protein>
    <submittedName>
        <fullName evidence="1">Uncharacterized protein</fullName>
    </submittedName>
</protein>
<evidence type="ECO:0000313" key="2">
    <source>
        <dbReference type="Proteomes" id="UP001396898"/>
    </source>
</evidence>
<reference evidence="1 2" key="1">
    <citation type="submission" date="2023-01" db="EMBL/GenBank/DDBJ databases">
        <title>Analysis of 21 Apiospora genomes using comparative genomics revels a genus with tremendous synthesis potential of carbohydrate active enzymes and secondary metabolites.</title>
        <authorList>
            <person name="Sorensen T."/>
        </authorList>
    </citation>
    <scope>NUCLEOTIDE SEQUENCE [LARGE SCALE GENOMIC DNA]</scope>
    <source>
        <strain evidence="1 2">CBS 20057</strain>
    </source>
</reference>
<name>A0ABR1RUF6_9PEZI</name>
<proteinExistence type="predicted"/>
<accession>A0ABR1RUF6</accession>
<sequence length="103" mass="11998">MLNLRSISNNNIELTQRHIGSSRSLGFRGGKTWTTQDRYHEAHVLRPDRTDASGSFPCFGLPARVSPLYQAHRHFELSYDGIRCERSEMRSIGYVWTLEDMRR</sequence>
<keyword evidence="2" id="KW-1185">Reference proteome</keyword>
<organism evidence="1 2">
    <name type="scientific">Apiospora marii</name>
    <dbReference type="NCBI Taxonomy" id="335849"/>
    <lineage>
        <taxon>Eukaryota</taxon>
        <taxon>Fungi</taxon>
        <taxon>Dikarya</taxon>
        <taxon>Ascomycota</taxon>
        <taxon>Pezizomycotina</taxon>
        <taxon>Sordariomycetes</taxon>
        <taxon>Xylariomycetidae</taxon>
        <taxon>Amphisphaeriales</taxon>
        <taxon>Apiosporaceae</taxon>
        <taxon>Apiospora</taxon>
    </lineage>
</organism>
<gene>
    <name evidence="1" type="ORF">PG991_007789</name>
</gene>
<evidence type="ECO:0000313" key="1">
    <source>
        <dbReference type="EMBL" id="KAK8018599.1"/>
    </source>
</evidence>
<comment type="caution">
    <text evidence="1">The sequence shown here is derived from an EMBL/GenBank/DDBJ whole genome shotgun (WGS) entry which is preliminary data.</text>
</comment>
<dbReference type="EMBL" id="JAQQWI010000010">
    <property type="protein sequence ID" value="KAK8018599.1"/>
    <property type="molecule type" value="Genomic_DNA"/>
</dbReference>